<dbReference type="InterPro" id="IPR052169">
    <property type="entry name" value="CW_Biosynth-Accessory"/>
</dbReference>
<accession>A0A7X0VD98</accession>
<keyword evidence="5" id="KW-1185">Reference proteome</keyword>
<comment type="similarity">
    <text evidence="1">Belongs to the CapA family.</text>
</comment>
<dbReference type="SUPFAM" id="SSF56300">
    <property type="entry name" value="Metallo-dependent phosphatases"/>
    <property type="match status" value="1"/>
</dbReference>
<comment type="caution">
    <text evidence="4">The sequence shown here is derived from an EMBL/GenBank/DDBJ whole genome shotgun (WGS) entry which is preliminary data.</text>
</comment>
<gene>
    <name evidence="4" type="ORF">H7C19_02125</name>
</gene>
<evidence type="ECO:0000259" key="3">
    <source>
        <dbReference type="SMART" id="SM00854"/>
    </source>
</evidence>
<sequence>MWRITASRAASRSRRNTSWKLPKDIAHDSSKCSSSSKCWRNEPFESQCRPRSDNLKRAAENKGNKNAGNAEAGVRRIKLRRKSVAAAIVALAVSSGADSCVKVAAHSAHPDPSRQPIRIVFAGDAMMDGSVKSAIRRRGSADPYKQVKQDVRTADWAVVNLETSVTRATEKDPNQWFNFKSNPEALGGLRNAGFDMVSLGNNHVLDYGRDGLRDTLGYLRRYGLAYVGAGANENEAYEARSIRIRGQVIKIAAFSRFMPTLDWTASGDRSGVASAYDQARVVRAIREQSAGADYFIVYMHWGVERNNHPEAWQRLLARRMIDAGADAVVGSHPHVLQGFEFYKSKPIAYSIGNFLFPDYVRGRRADTGLLKLTLLDGSIGMRFDPYYILDNRIVRRGAAYERDQLNYLQNLSFGVRMSGHTVSEWPTTRAKYD</sequence>
<dbReference type="InterPro" id="IPR029052">
    <property type="entry name" value="Metallo-depent_PP-like"/>
</dbReference>
<evidence type="ECO:0000313" key="5">
    <source>
        <dbReference type="Proteomes" id="UP000547209"/>
    </source>
</evidence>
<proteinExistence type="inferred from homology"/>
<dbReference type="EMBL" id="JACJVP010000001">
    <property type="protein sequence ID" value="MBB6669476.1"/>
    <property type="molecule type" value="Genomic_DNA"/>
</dbReference>
<feature type="compositionally biased region" description="Low complexity" evidence="2">
    <location>
        <begin position="1"/>
        <end position="10"/>
    </location>
</feature>
<organism evidence="4 5">
    <name type="scientific">Cohnella nanjingensis</name>
    <dbReference type="NCBI Taxonomy" id="1387779"/>
    <lineage>
        <taxon>Bacteria</taxon>
        <taxon>Bacillati</taxon>
        <taxon>Bacillota</taxon>
        <taxon>Bacilli</taxon>
        <taxon>Bacillales</taxon>
        <taxon>Paenibacillaceae</taxon>
        <taxon>Cohnella</taxon>
    </lineage>
</organism>
<dbReference type="AlphaFoldDB" id="A0A7X0VD98"/>
<dbReference type="PANTHER" id="PTHR33393">
    <property type="entry name" value="POLYGLUTAMINE SYNTHESIS ACCESSORY PROTEIN RV0574C-RELATED"/>
    <property type="match status" value="1"/>
</dbReference>
<dbReference type="InterPro" id="IPR019079">
    <property type="entry name" value="Capsule_synth_CapA"/>
</dbReference>
<dbReference type="Pfam" id="PF09587">
    <property type="entry name" value="PGA_cap"/>
    <property type="match status" value="1"/>
</dbReference>
<evidence type="ECO:0000256" key="2">
    <source>
        <dbReference type="SAM" id="MobiDB-lite"/>
    </source>
</evidence>
<dbReference type="SMART" id="SM00854">
    <property type="entry name" value="PGA_cap"/>
    <property type="match status" value="1"/>
</dbReference>
<name>A0A7X0VD98_9BACL</name>
<feature type="region of interest" description="Disordered" evidence="2">
    <location>
        <begin position="1"/>
        <end position="20"/>
    </location>
</feature>
<dbReference type="CDD" id="cd07381">
    <property type="entry name" value="MPP_CapA"/>
    <property type="match status" value="1"/>
</dbReference>
<dbReference type="PANTHER" id="PTHR33393:SF13">
    <property type="entry name" value="PGA BIOSYNTHESIS PROTEIN CAPA"/>
    <property type="match status" value="1"/>
</dbReference>
<reference evidence="4 5" key="1">
    <citation type="submission" date="2020-08" db="EMBL/GenBank/DDBJ databases">
        <title>Cohnella phylogeny.</title>
        <authorList>
            <person name="Dunlap C."/>
        </authorList>
    </citation>
    <scope>NUCLEOTIDE SEQUENCE [LARGE SCALE GENOMIC DNA]</scope>
    <source>
        <strain evidence="4 5">DSM 28246</strain>
    </source>
</reference>
<evidence type="ECO:0000313" key="4">
    <source>
        <dbReference type="EMBL" id="MBB6669476.1"/>
    </source>
</evidence>
<feature type="domain" description="Capsule synthesis protein CapA" evidence="3">
    <location>
        <begin position="118"/>
        <end position="358"/>
    </location>
</feature>
<protein>
    <submittedName>
        <fullName evidence="4">CapA family protein</fullName>
    </submittedName>
</protein>
<dbReference type="Gene3D" id="3.60.21.10">
    <property type="match status" value="1"/>
</dbReference>
<dbReference type="Proteomes" id="UP000547209">
    <property type="component" value="Unassembled WGS sequence"/>
</dbReference>
<evidence type="ECO:0000256" key="1">
    <source>
        <dbReference type="ARBA" id="ARBA00005662"/>
    </source>
</evidence>